<reference evidence="2 3" key="1">
    <citation type="submission" date="2008-04" db="EMBL/GenBank/DDBJ databases">
        <title>Complete sequence of chromosome of Natranaerobius thermophilus JW/NM-WN-LF.</title>
        <authorList>
            <consortium name="US DOE Joint Genome Institute"/>
            <person name="Copeland A."/>
            <person name="Lucas S."/>
            <person name="Lapidus A."/>
            <person name="Glavina del Rio T."/>
            <person name="Dalin E."/>
            <person name="Tice H."/>
            <person name="Bruce D."/>
            <person name="Goodwin L."/>
            <person name="Pitluck S."/>
            <person name="Chertkov O."/>
            <person name="Brettin T."/>
            <person name="Detter J.C."/>
            <person name="Han C."/>
            <person name="Kuske C.R."/>
            <person name="Schmutz J."/>
            <person name="Larimer F."/>
            <person name="Land M."/>
            <person name="Hauser L."/>
            <person name="Kyrpides N."/>
            <person name="Lykidis A."/>
            <person name="Mesbah N.M."/>
            <person name="Wiegel J."/>
        </authorList>
    </citation>
    <scope>NUCLEOTIDE SEQUENCE [LARGE SCALE GENOMIC DNA]</scope>
    <source>
        <strain evidence="3">ATCC BAA-1301 / DSM 18059 / JW/NM-WN-LF</strain>
    </source>
</reference>
<dbReference type="RefSeq" id="WP_012447094.1">
    <property type="nucleotide sequence ID" value="NC_010718.1"/>
</dbReference>
<dbReference type="HOGENOM" id="CLU_2845241_0_0_9"/>
<dbReference type="Pfam" id="PF09723">
    <property type="entry name" value="Zn_ribbon_8"/>
    <property type="match status" value="1"/>
</dbReference>
<dbReference type="InterPro" id="IPR013429">
    <property type="entry name" value="Regulatory_FmdB_Zinc_ribbon"/>
</dbReference>
<evidence type="ECO:0000313" key="3">
    <source>
        <dbReference type="Proteomes" id="UP000001683"/>
    </source>
</evidence>
<dbReference type="STRING" id="457570.Nther_0614"/>
<dbReference type="KEGG" id="nth:Nther_0614"/>
<evidence type="ECO:0000313" key="2">
    <source>
        <dbReference type="EMBL" id="ACB84209.1"/>
    </source>
</evidence>
<dbReference type="AlphaFoldDB" id="B2A6S8"/>
<sequence length="65" mass="7471">MPNYEFTCQDCQHKFSKLSSSDKKSEIICPNCNSKNLKENYENCFSKKVVKSLRDLNKLSKSGFG</sequence>
<feature type="domain" description="Putative regulatory protein FmdB zinc ribbon" evidence="1">
    <location>
        <begin position="1"/>
        <end position="36"/>
    </location>
</feature>
<dbReference type="EMBL" id="CP001034">
    <property type="protein sequence ID" value="ACB84209.1"/>
    <property type="molecule type" value="Genomic_DNA"/>
</dbReference>
<name>B2A6S8_NATTJ</name>
<dbReference type="InParanoid" id="B2A6S8"/>
<gene>
    <name evidence="2" type="ordered locus">Nther_0614</name>
</gene>
<dbReference type="Proteomes" id="UP000001683">
    <property type="component" value="Chromosome"/>
</dbReference>
<accession>B2A6S8</accession>
<dbReference type="SMART" id="SM00834">
    <property type="entry name" value="CxxC_CXXC_SSSS"/>
    <property type="match status" value="1"/>
</dbReference>
<proteinExistence type="predicted"/>
<reference evidence="2 3" key="2">
    <citation type="journal article" date="2011" name="J. Bacteriol.">
        <title>Complete genome sequence of the anaerobic, halophilic alkalithermophile Natranaerobius thermophilus JW/NM-WN-LF.</title>
        <authorList>
            <person name="Zhao B."/>
            <person name="Mesbah N.M."/>
            <person name="Dalin E."/>
            <person name="Goodwin L."/>
            <person name="Nolan M."/>
            <person name="Pitluck S."/>
            <person name="Chertkov O."/>
            <person name="Brettin T.S."/>
            <person name="Han J."/>
            <person name="Larimer F.W."/>
            <person name="Land M.L."/>
            <person name="Hauser L."/>
            <person name="Kyrpides N."/>
            <person name="Wiegel J."/>
        </authorList>
    </citation>
    <scope>NUCLEOTIDE SEQUENCE [LARGE SCALE GENOMIC DNA]</scope>
    <source>
        <strain evidence="3">ATCC BAA-1301 / DSM 18059 / JW/NM-WN-LF</strain>
    </source>
</reference>
<keyword evidence="3" id="KW-1185">Reference proteome</keyword>
<organism evidence="2 3">
    <name type="scientific">Natranaerobius thermophilus (strain ATCC BAA-1301 / DSM 18059 / JW/NM-WN-LF)</name>
    <dbReference type="NCBI Taxonomy" id="457570"/>
    <lineage>
        <taxon>Bacteria</taxon>
        <taxon>Bacillati</taxon>
        <taxon>Bacillota</taxon>
        <taxon>Clostridia</taxon>
        <taxon>Natranaerobiales</taxon>
        <taxon>Natranaerobiaceae</taxon>
        <taxon>Natranaerobius</taxon>
    </lineage>
</organism>
<dbReference type="OrthoDB" id="9813321at2"/>
<dbReference type="NCBIfam" id="TIGR02605">
    <property type="entry name" value="CxxC_CxxC_SSSS"/>
    <property type="match status" value="1"/>
</dbReference>
<protein>
    <recommendedName>
        <fullName evidence="1">Putative regulatory protein FmdB zinc ribbon domain-containing protein</fullName>
    </recommendedName>
</protein>
<evidence type="ECO:0000259" key="1">
    <source>
        <dbReference type="SMART" id="SM00834"/>
    </source>
</evidence>